<proteinExistence type="predicted"/>
<evidence type="ECO:0008006" key="3">
    <source>
        <dbReference type="Google" id="ProtNLM"/>
    </source>
</evidence>
<organism evidence="1 2">
    <name type="scientific">Agaribacter marinus</name>
    <dbReference type="NCBI Taxonomy" id="1431249"/>
    <lineage>
        <taxon>Bacteria</taxon>
        <taxon>Pseudomonadati</taxon>
        <taxon>Pseudomonadota</taxon>
        <taxon>Gammaproteobacteria</taxon>
        <taxon>Alteromonadales</taxon>
        <taxon>Alteromonadaceae</taxon>
        <taxon>Agaribacter</taxon>
    </lineage>
</organism>
<dbReference type="Proteomes" id="UP001156601">
    <property type="component" value="Unassembled WGS sequence"/>
</dbReference>
<reference evidence="1" key="1">
    <citation type="journal article" date="2014" name="Int. J. Syst. Evol. Microbiol.">
        <title>Complete genome sequence of Corynebacterium casei LMG S-19264T (=DSM 44701T), isolated from a smear-ripened cheese.</title>
        <authorList>
            <consortium name="US DOE Joint Genome Institute (JGI-PGF)"/>
            <person name="Walter F."/>
            <person name="Albersmeier A."/>
            <person name="Kalinowski J."/>
            <person name="Ruckert C."/>
        </authorList>
    </citation>
    <scope>NUCLEOTIDE SEQUENCE</scope>
    <source>
        <strain evidence="1">NBRC 110023</strain>
    </source>
</reference>
<protein>
    <recommendedName>
        <fullName evidence="3">Solute-binding protein family 3/N-terminal domain-containing protein</fullName>
    </recommendedName>
</protein>
<reference evidence="1" key="2">
    <citation type="submission" date="2023-01" db="EMBL/GenBank/DDBJ databases">
        <title>Draft genome sequence of Agaribacter marinus strain NBRC 110023.</title>
        <authorList>
            <person name="Sun Q."/>
            <person name="Mori K."/>
        </authorList>
    </citation>
    <scope>NUCLEOTIDE SEQUENCE</scope>
    <source>
        <strain evidence="1">NBRC 110023</strain>
    </source>
</reference>
<dbReference type="SUPFAM" id="SSF53850">
    <property type="entry name" value="Periplasmic binding protein-like II"/>
    <property type="match status" value="1"/>
</dbReference>
<evidence type="ECO:0000313" key="1">
    <source>
        <dbReference type="EMBL" id="GLR71505.1"/>
    </source>
</evidence>
<dbReference type="EMBL" id="BSOT01000006">
    <property type="protein sequence ID" value="GLR71505.1"/>
    <property type="molecule type" value="Genomic_DNA"/>
</dbReference>
<accession>A0AA37T0L3</accession>
<comment type="caution">
    <text evidence="1">The sequence shown here is derived from an EMBL/GenBank/DDBJ whole genome shotgun (WGS) entry which is preliminary data.</text>
</comment>
<evidence type="ECO:0000313" key="2">
    <source>
        <dbReference type="Proteomes" id="UP001156601"/>
    </source>
</evidence>
<dbReference type="Gene3D" id="3.40.190.10">
    <property type="entry name" value="Periplasmic binding protein-like II"/>
    <property type="match status" value="2"/>
</dbReference>
<sequence length="288" mass="33332">MKLLVAAISTLLLTSYFSTVYAKDQIILWQRNYERPAFRDFVILAAQKTKAEYGEYEILPSVNMEQGRAFSDLIRGKTLNLAIAGSSEDREAQHLTIYIPIDRGLLGFKICLITDDNPGFSGIDTVKDFNQKNLLIGAGTHWPDRRIYELNGLRTVHSSTYELLFEMLKRRRFDCFLRSLNEIEPEAIKYAPKGVVAEKHVAFVYPYAAFMFVSKTTPRLKERLEKGLKMAIEDRSFYELFDKHYLDIMKKYDFYNRKLIIFQRTNASPKILDTVNQYGIASFVGLNQ</sequence>
<keyword evidence="2" id="KW-1185">Reference proteome</keyword>
<dbReference type="AlphaFoldDB" id="A0AA37T0L3"/>
<dbReference type="RefSeq" id="WP_284217860.1">
    <property type="nucleotide sequence ID" value="NZ_BSOT01000006.1"/>
</dbReference>
<name>A0AA37T0L3_9ALTE</name>
<gene>
    <name evidence="1" type="ORF">GCM10007852_24130</name>
</gene>